<evidence type="ECO:0000256" key="4">
    <source>
        <dbReference type="ARBA" id="ARBA00022679"/>
    </source>
</evidence>
<evidence type="ECO:0000313" key="8">
    <source>
        <dbReference type="EMBL" id="OWK46762.1"/>
    </source>
</evidence>
<dbReference type="InterPro" id="IPR015424">
    <property type="entry name" value="PyrdxlP-dep_Trfase"/>
</dbReference>
<gene>
    <name evidence="8" type="ORF">FRUB_00461</name>
</gene>
<dbReference type="InterPro" id="IPR050596">
    <property type="entry name" value="AspAT/PAT-like"/>
</dbReference>
<dbReference type="SUPFAM" id="SSF53383">
    <property type="entry name" value="PLP-dependent transferases"/>
    <property type="match status" value="1"/>
</dbReference>
<evidence type="ECO:0000256" key="5">
    <source>
        <dbReference type="ARBA" id="ARBA00022898"/>
    </source>
</evidence>
<dbReference type="PANTHER" id="PTHR46383">
    <property type="entry name" value="ASPARTATE AMINOTRANSFERASE"/>
    <property type="match status" value="1"/>
</dbReference>
<evidence type="ECO:0000313" key="9">
    <source>
        <dbReference type="Proteomes" id="UP000214646"/>
    </source>
</evidence>
<accession>A0A225DZN5</accession>
<name>A0A225DZN5_9BACT</name>
<evidence type="ECO:0000256" key="2">
    <source>
        <dbReference type="ARBA" id="ARBA00007441"/>
    </source>
</evidence>
<proteinExistence type="inferred from homology"/>
<dbReference type="GO" id="GO:0030170">
    <property type="term" value="F:pyridoxal phosphate binding"/>
    <property type="evidence" value="ECO:0007669"/>
    <property type="project" value="InterPro"/>
</dbReference>
<keyword evidence="5" id="KW-0663">Pyridoxal phosphate</keyword>
<dbReference type="CDD" id="cd00609">
    <property type="entry name" value="AAT_like"/>
    <property type="match status" value="1"/>
</dbReference>
<evidence type="ECO:0000256" key="1">
    <source>
        <dbReference type="ARBA" id="ARBA00001933"/>
    </source>
</evidence>
<dbReference type="InterPro" id="IPR015421">
    <property type="entry name" value="PyrdxlP-dep_Trfase_major"/>
</dbReference>
<evidence type="ECO:0000256" key="6">
    <source>
        <dbReference type="SAM" id="MobiDB-lite"/>
    </source>
</evidence>
<dbReference type="InterPro" id="IPR004839">
    <property type="entry name" value="Aminotransferase_I/II_large"/>
</dbReference>
<dbReference type="AlphaFoldDB" id="A0A225DZN5"/>
<reference evidence="9" key="1">
    <citation type="submission" date="2017-06" db="EMBL/GenBank/DDBJ databases">
        <title>Genome analysis of Fimbriiglobus ruber SP5, the first member of the order Planctomycetales with confirmed chitinolytic capability.</title>
        <authorList>
            <person name="Ravin N.V."/>
            <person name="Rakitin A.L."/>
            <person name="Ivanova A.A."/>
            <person name="Beletsky A.V."/>
            <person name="Kulichevskaya I.S."/>
            <person name="Mardanov A.V."/>
            <person name="Dedysh S.N."/>
        </authorList>
    </citation>
    <scope>NUCLEOTIDE SEQUENCE [LARGE SCALE GENOMIC DNA]</scope>
    <source>
        <strain evidence="9">SP5</strain>
    </source>
</reference>
<protein>
    <submittedName>
        <fullName evidence="8">Glutamine-dependent 2-keto-4-methylthiobutyrate transaminase</fullName>
    </submittedName>
</protein>
<sequence>MPVPFWLKKLLVRTGTAQFLPAAKRLADGDTDSLRYYSDRVLGAPIAGLLDPATFPAAGAGVINLDQAAPSFDSPVSGGRLAADRQGNPHPWGQPALRTAVADLYRRRDGRTLDPTRDVLITHGATGAYAAVLDAFVNPGNKVVLFDPCSPLFALGAKSRRAAVRWVPTRTEDGKLKFEADVFARAMRGAKLLVVSDPGNPTGATLGEEELGQIAWAANRSDALIYLDESFSRVRYEGDPCPLATLPGADRRTLSAGSLTQGYGLGSARVGWLTGPHRLIRACTLTANLSAPYVPTICQQIALRAVQAEEELFGPVLEEFRARRKYAFERLKTLGFTPTWPAGGFFFWVSVAELGFDGRTFAERLQKEQGVLVGPGCAFGPSGGSFVRISFAAEDGRLREGLGRLATFIEGLKEKTAVEPRTKPAPTDGAAVETEVGEEKEKAPPAFSRV</sequence>
<dbReference type="GO" id="GO:0006520">
    <property type="term" value="P:amino acid metabolic process"/>
    <property type="evidence" value="ECO:0007669"/>
    <property type="project" value="InterPro"/>
</dbReference>
<dbReference type="RefSeq" id="WP_088251954.1">
    <property type="nucleotide sequence ID" value="NZ_NIDE01000001.1"/>
</dbReference>
<organism evidence="8 9">
    <name type="scientific">Fimbriiglobus ruber</name>
    <dbReference type="NCBI Taxonomy" id="1908690"/>
    <lineage>
        <taxon>Bacteria</taxon>
        <taxon>Pseudomonadati</taxon>
        <taxon>Planctomycetota</taxon>
        <taxon>Planctomycetia</taxon>
        <taxon>Gemmatales</taxon>
        <taxon>Gemmataceae</taxon>
        <taxon>Fimbriiglobus</taxon>
    </lineage>
</organism>
<dbReference type="OrthoDB" id="9813612at2"/>
<keyword evidence="3" id="KW-0032">Aminotransferase</keyword>
<feature type="domain" description="Aminotransferase class I/classII large" evidence="7">
    <location>
        <begin position="89"/>
        <end position="403"/>
    </location>
</feature>
<feature type="region of interest" description="Disordered" evidence="6">
    <location>
        <begin position="416"/>
        <end position="450"/>
    </location>
</feature>
<dbReference type="Pfam" id="PF00155">
    <property type="entry name" value="Aminotran_1_2"/>
    <property type="match status" value="1"/>
</dbReference>
<comment type="caution">
    <text evidence="8">The sequence shown here is derived from an EMBL/GenBank/DDBJ whole genome shotgun (WGS) entry which is preliminary data.</text>
</comment>
<evidence type="ECO:0000256" key="3">
    <source>
        <dbReference type="ARBA" id="ARBA00022576"/>
    </source>
</evidence>
<dbReference type="GO" id="GO:0008483">
    <property type="term" value="F:transaminase activity"/>
    <property type="evidence" value="ECO:0007669"/>
    <property type="project" value="UniProtKB-KW"/>
</dbReference>
<evidence type="ECO:0000259" key="7">
    <source>
        <dbReference type="Pfam" id="PF00155"/>
    </source>
</evidence>
<dbReference type="EMBL" id="NIDE01000001">
    <property type="protein sequence ID" value="OWK46762.1"/>
    <property type="molecule type" value="Genomic_DNA"/>
</dbReference>
<dbReference type="Gene3D" id="3.40.640.10">
    <property type="entry name" value="Type I PLP-dependent aspartate aminotransferase-like (Major domain)"/>
    <property type="match status" value="1"/>
</dbReference>
<dbReference type="Proteomes" id="UP000214646">
    <property type="component" value="Unassembled WGS sequence"/>
</dbReference>
<comment type="similarity">
    <text evidence="2">Belongs to the class-I pyridoxal-phosphate-dependent aminotransferase family.</text>
</comment>
<keyword evidence="4" id="KW-0808">Transferase</keyword>
<keyword evidence="9" id="KW-1185">Reference proteome</keyword>
<comment type="cofactor">
    <cofactor evidence="1">
        <name>pyridoxal 5'-phosphate</name>
        <dbReference type="ChEBI" id="CHEBI:597326"/>
    </cofactor>
</comment>